<evidence type="ECO:0000313" key="2">
    <source>
        <dbReference type="EMBL" id="MDN7932040.1"/>
    </source>
</evidence>
<dbReference type="EMBL" id="JAUJSQ010000003">
    <property type="protein sequence ID" value="MDN7932040.1"/>
    <property type="molecule type" value="Genomic_DNA"/>
</dbReference>
<organism evidence="2 3">
    <name type="scientific">Burkholderia metallica</name>
    <dbReference type="NCBI Taxonomy" id="488729"/>
    <lineage>
        <taxon>Bacteria</taxon>
        <taxon>Pseudomonadati</taxon>
        <taxon>Pseudomonadota</taxon>
        <taxon>Betaproteobacteria</taxon>
        <taxon>Burkholderiales</taxon>
        <taxon>Burkholderiaceae</taxon>
        <taxon>Burkholderia</taxon>
        <taxon>Burkholderia cepacia complex</taxon>
    </lineage>
</organism>
<comment type="caution">
    <text evidence="2">The sequence shown here is derived from an EMBL/GenBank/DDBJ whole genome shotgun (WGS) entry which is preliminary data.</text>
</comment>
<keyword evidence="3" id="KW-1185">Reference proteome</keyword>
<reference evidence="2" key="1">
    <citation type="submission" date="2023-07" db="EMBL/GenBank/DDBJ databases">
        <title>A collection of bacterial strains from the Burkholderia cepacia Research Laboratory and Repository.</title>
        <authorList>
            <person name="Lipuma J."/>
            <person name="Spilker T."/>
            <person name="Caverly L."/>
        </authorList>
    </citation>
    <scope>NUCLEOTIDE SEQUENCE</scope>
    <source>
        <strain evidence="2">AU42020</strain>
    </source>
</reference>
<gene>
    <name evidence="2" type="ORF">QZM52_12190</name>
</gene>
<dbReference type="Pfam" id="PF02954">
    <property type="entry name" value="HTH_8"/>
    <property type="match status" value="1"/>
</dbReference>
<dbReference type="InterPro" id="IPR002197">
    <property type="entry name" value="HTH_Fis"/>
</dbReference>
<dbReference type="Proteomes" id="UP001171606">
    <property type="component" value="Unassembled WGS sequence"/>
</dbReference>
<protein>
    <submittedName>
        <fullName evidence="2">Helix-turn-helix domain-containing protein</fullName>
    </submittedName>
</protein>
<evidence type="ECO:0000313" key="3">
    <source>
        <dbReference type="Proteomes" id="UP001171606"/>
    </source>
</evidence>
<evidence type="ECO:0000259" key="1">
    <source>
        <dbReference type="Pfam" id="PF02954"/>
    </source>
</evidence>
<name>A0ABT8PAA6_9BURK</name>
<accession>A0ABT8PAA6</accession>
<feature type="domain" description="DNA binding HTH" evidence="1">
    <location>
        <begin position="58"/>
        <end position="76"/>
    </location>
</feature>
<proteinExistence type="predicted"/>
<sequence length="101" mass="11667">MPRVRTHHLPESRHQPQVIREIVRQGPGLSEIDAFRIALKAVEIYGTRHPRPPHVTYTQAAEMLGISRPTLKKRMAFYRVKLNKLGMIPMEEIDRMLAATD</sequence>